<keyword evidence="4" id="KW-0548">Nucleotidyltransferase</keyword>
<evidence type="ECO:0000256" key="4">
    <source>
        <dbReference type="ARBA" id="ARBA00022695"/>
    </source>
</evidence>
<dbReference type="GO" id="GO:0046872">
    <property type="term" value="F:metal ion binding"/>
    <property type="evidence" value="ECO:0007669"/>
    <property type="project" value="UniProtKB-KW"/>
</dbReference>
<evidence type="ECO:0000256" key="10">
    <source>
        <dbReference type="ARBA" id="ARBA00023315"/>
    </source>
</evidence>
<comment type="catalytic activity">
    <reaction evidence="13">
        <text>N-acetyl-alpha-D-glucosamine 1-phosphate + UTP + H(+) = UDP-N-acetyl-alpha-D-glucosamine + diphosphate</text>
        <dbReference type="Rhea" id="RHEA:13509"/>
        <dbReference type="ChEBI" id="CHEBI:15378"/>
        <dbReference type="ChEBI" id="CHEBI:33019"/>
        <dbReference type="ChEBI" id="CHEBI:46398"/>
        <dbReference type="ChEBI" id="CHEBI:57705"/>
        <dbReference type="ChEBI" id="CHEBI:57776"/>
        <dbReference type="EC" id="2.7.7.23"/>
    </reaction>
</comment>
<dbReference type="SUPFAM" id="SSF53448">
    <property type="entry name" value="Nucleotide-diphospho-sugar transferases"/>
    <property type="match status" value="1"/>
</dbReference>
<dbReference type="EMBL" id="CAEZXY010000101">
    <property type="protein sequence ID" value="CAB4720217.1"/>
    <property type="molecule type" value="Genomic_DNA"/>
</dbReference>
<sequence length="201" mass="21409">MVEQADASEAQLAITEVNTSIYCFRASVLGPALRRITPENAQGEYYLTDVVEVLASAGYRVSAVVAEDALDTTGVNDRLQLAAAEMELRRRTNEAWMRKGVTMVDPGRTYVDITVQLDADVTLFPDTILQGSCVIGAGTELGPNTRLVDCRVGARSVVENSVGRGADIGDDVRLGPFAVLEPGAVVSDGARPGPFYTSPSE</sequence>
<dbReference type="InterPro" id="IPR011004">
    <property type="entry name" value="Trimer_LpxA-like_sf"/>
</dbReference>
<dbReference type="GO" id="GO:0019134">
    <property type="term" value="F:glucosamine-1-phosphate N-acetyltransferase activity"/>
    <property type="evidence" value="ECO:0007669"/>
    <property type="project" value="UniProtKB-EC"/>
</dbReference>
<gene>
    <name evidence="14" type="ORF">UFOPK2624_01652</name>
</gene>
<evidence type="ECO:0000256" key="13">
    <source>
        <dbReference type="ARBA" id="ARBA00048493"/>
    </source>
</evidence>
<proteinExistence type="predicted"/>
<dbReference type="PANTHER" id="PTHR43584">
    <property type="entry name" value="NUCLEOTIDYL TRANSFERASE"/>
    <property type="match status" value="1"/>
</dbReference>
<dbReference type="PANTHER" id="PTHR43584:SF3">
    <property type="entry name" value="BIFUNCTIONAL PROTEIN GLMU"/>
    <property type="match status" value="1"/>
</dbReference>
<evidence type="ECO:0000256" key="1">
    <source>
        <dbReference type="ARBA" id="ARBA00001946"/>
    </source>
</evidence>
<keyword evidence="2" id="KW-0963">Cytoplasm</keyword>
<dbReference type="GO" id="GO:0003977">
    <property type="term" value="F:UDP-N-acetylglucosamine diphosphorylase activity"/>
    <property type="evidence" value="ECO:0007669"/>
    <property type="project" value="UniProtKB-EC"/>
</dbReference>
<evidence type="ECO:0000256" key="11">
    <source>
        <dbReference type="ARBA" id="ARBA00023316"/>
    </source>
</evidence>
<keyword evidence="11" id="KW-0961">Cell wall biogenesis/degradation</keyword>
<keyword evidence="5" id="KW-0479">Metal-binding</keyword>
<organism evidence="14">
    <name type="scientific">freshwater metagenome</name>
    <dbReference type="NCBI Taxonomy" id="449393"/>
    <lineage>
        <taxon>unclassified sequences</taxon>
        <taxon>metagenomes</taxon>
        <taxon>ecological metagenomes</taxon>
    </lineage>
</organism>
<name>A0A6J6R8Q5_9ZZZZ</name>
<comment type="cofactor">
    <cofactor evidence="1">
        <name>Mg(2+)</name>
        <dbReference type="ChEBI" id="CHEBI:18420"/>
    </cofactor>
</comment>
<dbReference type="GO" id="GO:0071555">
    <property type="term" value="P:cell wall organization"/>
    <property type="evidence" value="ECO:0007669"/>
    <property type="project" value="UniProtKB-KW"/>
</dbReference>
<keyword evidence="6" id="KW-0460">Magnesium</keyword>
<dbReference type="GO" id="GO:0009252">
    <property type="term" value="P:peptidoglycan biosynthetic process"/>
    <property type="evidence" value="ECO:0007669"/>
    <property type="project" value="UniProtKB-KW"/>
</dbReference>
<dbReference type="SUPFAM" id="SSF51161">
    <property type="entry name" value="Trimeric LpxA-like enzymes"/>
    <property type="match status" value="1"/>
</dbReference>
<evidence type="ECO:0000313" key="14">
    <source>
        <dbReference type="EMBL" id="CAB4720217.1"/>
    </source>
</evidence>
<protein>
    <submittedName>
        <fullName evidence="14">Unannotated protein</fullName>
    </submittedName>
</protein>
<dbReference type="InterPro" id="IPR050065">
    <property type="entry name" value="GlmU-like"/>
</dbReference>
<dbReference type="Gene3D" id="3.90.550.10">
    <property type="entry name" value="Spore Coat Polysaccharide Biosynthesis Protein SpsA, Chain A"/>
    <property type="match status" value="1"/>
</dbReference>
<accession>A0A6J6R8Q5</accession>
<evidence type="ECO:0000256" key="2">
    <source>
        <dbReference type="ARBA" id="ARBA00022490"/>
    </source>
</evidence>
<dbReference type="Gene3D" id="2.160.10.10">
    <property type="entry name" value="Hexapeptide repeat proteins"/>
    <property type="match status" value="1"/>
</dbReference>
<evidence type="ECO:0000256" key="6">
    <source>
        <dbReference type="ARBA" id="ARBA00022842"/>
    </source>
</evidence>
<evidence type="ECO:0000256" key="3">
    <source>
        <dbReference type="ARBA" id="ARBA00022679"/>
    </source>
</evidence>
<keyword evidence="7" id="KW-0133">Cell shape</keyword>
<keyword evidence="3" id="KW-0808">Transferase</keyword>
<dbReference type="GO" id="GO:0008360">
    <property type="term" value="P:regulation of cell shape"/>
    <property type="evidence" value="ECO:0007669"/>
    <property type="project" value="UniProtKB-KW"/>
</dbReference>
<evidence type="ECO:0000256" key="9">
    <source>
        <dbReference type="ARBA" id="ARBA00023268"/>
    </source>
</evidence>
<evidence type="ECO:0000256" key="7">
    <source>
        <dbReference type="ARBA" id="ARBA00022960"/>
    </source>
</evidence>
<keyword evidence="9" id="KW-0511">Multifunctional enzyme</keyword>
<comment type="catalytic activity">
    <reaction evidence="12">
        <text>alpha-D-glucosamine 1-phosphate + acetyl-CoA = N-acetyl-alpha-D-glucosamine 1-phosphate + CoA + H(+)</text>
        <dbReference type="Rhea" id="RHEA:13725"/>
        <dbReference type="ChEBI" id="CHEBI:15378"/>
        <dbReference type="ChEBI" id="CHEBI:57287"/>
        <dbReference type="ChEBI" id="CHEBI:57288"/>
        <dbReference type="ChEBI" id="CHEBI:57776"/>
        <dbReference type="ChEBI" id="CHEBI:58516"/>
        <dbReference type="EC" id="2.3.1.157"/>
    </reaction>
</comment>
<dbReference type="AlphaFoldDB" id="A0A6J6R8Q5"/>
<keyword evidence="10" id="KW-0012">Acyltransferase</keyword>
<reference evidence="14" key="1">
    <citation type="submission" date="2020-05" db="EMBL/GenBank/DDBJ databases">
        <authorList>
            <person name="Chiriac C."/>
            <person name="Salcher M."/>
            <person name="Ghai R."/>
            <person name="Kavagutti S V."/>
        </authorList>
    </citation>
    <scope>NUCLEOTIDE SEQUENCE</scope>
</reference>
<evidence type="ECO:0000256" key="5">
    <source>
        <dbReference type="ARBA" id="ARBA00022723"/>
    </source>
</evidence>
<dbReference type="InterPro" id="IPR029044">
    <property type="entry name" value="Nucleotide-diphossugar_trans"/>
</dbReference>
<keyword evidence="8" id="KW-0573">Peptidoglycan synthesis</keyword>
<evidence type="ECO:0000256" key="8">
    <source>
        <dbReference type="ARBA" id="ARBA00022984"/>
    </source>
</evidence>
<evidence type="ECO:0000256" key="12">
    <source>
        <dbReference type="ARBA" id="ARBA00048247"/>
    </source>
</evidence>